<protein>
    <submittedName>
        <fullName evidence="3">Heteromeric transposase endonuclease subunit TnsA</fullName>
    </submittedName>
</protein>
<dbReference type="InterPro" id="IPR011335">
    <property type="entry name" value="Restrct_endonuc-II-like"/>
</dbReference>
<feature type="domain" description="TnsA endonuclease N-terminal" evidence="2">
    <location>
        <begin position="74"/>
        <end position="166"/>
    </location>
</feature>
<dbReference type="SUPFAM" id="SSF52980">
    <property type="entry name" value="Restriction endonuclease-like"/>
    <property type="match status" value="1"/>
</dbReference>
<dbReference type="InterPro" id="IPR014833">
    <property type="entry name" value="TnsA_N"/>
</dbReference>
<keyword evidence="3" id="KW-0540">Nuclease</keyword>
<dbReference type="InterPro" id="IPR011856">
    <property type="entry name" value="tRNA_endonuc-like_dom_sf"/>
</dbReference>
<dbReference type="KEGG" id="pter:C2L65_36465"/>
<keyword evidence="3" id="KW-0378">Hydrolase</keyword>
<dbReference type="EMBL" id="CP026113">
    <property type="protein sequence ID" value="AUT65074.1"/>
    <property type="molecule type" value="Genomic_DNA"/>
</dbReference>
<dbReference type="GO" id="GO:0004519">
    <property type="term" value="F:endonuclease activity"/>
    <property type="evidence" value="ECO:0007669"/>
    <property type="project" value="UniProtKB-KW"/>
</dbReference>
<keyword evidence="3" id="KW-0255">Endonuclease</keyword>
<dbReference type="Gene3D" id="3.40.1350.10">
    <property type="match status" value="1"/>
</dbReference>
<dbReference type="CDD" id="cd22362">
    <property type="entry name" value="TnsA_endonuclease-like"/>
    <property type="match status" value="1"/>
</dbReference>
<dbReference type="Pfam" id="PF08721">
    <property type="entry name" value="Tn7_Tnp_TnsA_C"/>
    <property type="match status" value="1"/>
</dbReference>
<evidence type="ECO:0000313" key="4">
    <source>
        <dbReference type="Proteomes" id="UP000243502"/>
    </source>
</evidence>
<accession>A0A2I8F243</accession>
<evidence type="ECO:0000313" key="3">
    <source>
        <dbReference type="EMBL" id="AUT65074.1"/>
    </source>
</evidence>
<gene>
    <name evidence="3" type="ORF">C2L65_36465</name>
</gene>
<evidence type="ECO:0000259" key="2">
    <source>
        <dbReference type="Pfam" id="PF08722"/>
    </source>
</evidence>
<dbReference type="InterPro" id="IPR014832">
    <property type="entry name" value="TnsA_C"/>
</dbReference>
<reference evidence="3 4" key="1">
    <citation type="submission" date="2018-01" db="EMBL/GenBank/DDBJ databases">
        <title>Species boundaries and ecological features among Paraburkholderia terrae DSMZ17804T, P. hospita DSMZ17164T and P. caribensis DSMZ13236T.</title>
        <authorList>
            <person name="Pratama A.A."/>
        </authorList>
    </citation>
    <scope>NUCLEOTIDE SEQUENCE [LARGE SCALE GENOMIC DNA]</scope>
    <source>
        <strain evidence="3 4">DSM 17804</strain>
    </source>
</reference>
<dbReference type="OrthoDB" id="5291587at2"/>
<name>A0A2I8F243_9BURK</name>
<dbReference type="Proteomes" id="UP000243502">
    <property type="component" value="Chromosome 3"/>
</dbReference>
<dbReference type="GO" id="GO:0003676">
    <property type="term" value="F:nucleic acid binding"/>
    <property type="evidence" value="ECO:0007669"/>
    <property type="project" value="InterPro"/>
</dbReference>
<proteinExistence type="predicted"/>
<feature type="domain" description="TnsA endonuclease C-terminal" evidence="1">
    <location>
        <begin position="170"/>
        <end position="254"/>
    </location>
</feature>
<dbReference type="AlphaFoldDB" id="A0A2I8F243"/>
<organism evidence="3 4">
    <name type="scientific">Paraburkholderia terrae</name>
    <dbReference type="NCBI Taxonomy" id="311230"/>
    <lineage>
        <taxon>Bacteria</taxon>
        <taxon>Pseudomonadati</taxon>
        <taxon>Pseudomonadota</taxon>
        <taxon>Betaproteobacteria</taxon>
        <taxon>Burkholderiales</taxon>
        <taxon>Burkholderiaceae</taxon>
        <taxon>Paraburkholderia</taxon>
    </lineage>
</organism>
<sequence>MARGPKLMTEKLISRWVREGRGTGHGQTYKPWLEVFDFSSLGRVQRIYSAKYGRTLHLMSDVESHTFFALEWSRRVTDVREQFPLDRDSTLETADKLRIRHPHYPGTNVATVITVDFVVDVTDNDQHGFEAIDCKRTEDAENPRAIEKLQIAHACLAGMHIPHHLVFHSELPMQRIRNIEWMRGGLIKSGEKEEYPGAIRERSLIMAYELSHSARNMPLNEYCAGFEVRHGMRNGEGLRVAKLLLYERVLLCDLSNPNLACAPLRSFRCVRAADGHRANGAE</sequence>
<evidence type="ECO:0000259" key="1">
    <source>
        <dbReference type="Pfam" id="PF08721"/>
    </source>
</evidence>
<dbReference type="Pfam" id="PF08722">
    <property type="entry name" value="Tn7_TnsA-like_N"/>
    <property type="match status" value="1"/>
</dbReference>